<comment type="caution">
    <text evidence="1">The sequence shown here is derived from an EMBL/GenBank/DDBJ whole genome shotgun (WGS) entry which is preliminary data.</text>
</comment>
<organism evidence="1 2">
    <name type="scientific">Campylobacter jejuni</name>
    <dbReference type="NCBI Taxonomy" id="197"/>
    <lineage>
        <taxon>Bacteria</taxon>
        <taxon>Pseudomonadati</taxon>
        <taxon>Campylobacterota</taxon>
        <taxon>Epsilonproteobacteria</taxon>
        <taxon>Campylobacterales</taxon>
        <taxon>Campylobacteraceae</taxon>
        <taxon>Campylobacter</taxon>
    </lineage>
</organism>
<proteinExistence type="predicted"/>
<dbReference type="Proteomes" id="UP000312397">
    <property type="component" value="Unassembled WGS sequence"/>
</dbReference>
<dbReference type="EMBL" id="VEVS01000032">
    <property type="protein sequence ID" value="TNO40950.1"/>
    <property type="molecule type" value="Genomic_DNA"/>
</dbReference>
<accession>A0A5C4YE83</accession>
<gene>
    <name evidence="1" type="ORF">FH034_07920</name>
</gene>
<name>A0A5C4YE83_CAMJU</name>
<sequence length="64" mass="7473">MQAINIYCKLSLEVICKLVFIKKLAIIFKYFCCVFRFSSKEFKISSLVLRIFSSFTFGFLALKS</sequence>
<protein>
    <submittedName>
        <fullName evidence="1">Uncharacterized protein</fullName>
    </submittedName>
</protein>
<reference evidence="1 2" key="1">
    <citation type="submission" date="2019-06" db="EMBL/GenBank/DDBJ databases">
        <title>Epidemiology of MDR Campylobacter spp.</title>
        <authorList>
            <person name="Addetia A."/>
            <person name="Greninger A."/>
            <person name="Fang F."/>
        </authorList>
    </citation>
    <scope>NUCLEOTIDE SEQUENCE [LARGE SCALE GENOMIC DNA]</scope>
    <source>
        <strain evidence="1 2">HMC314</strain>
    </source>
</reference>
<dbReference type="AlphaFoldDB" id="A0A5C4YE83"/>
<evidence type="ECO:0000313" key="1">
    <source>
        <dbReference type="EMBL" id="TNO40950.1"/>
    </source>
</evidence>
<evidence type="ECO:0000313" key="2">
    <source>
        <dbReference type="Proteomes" id="UP000312397"/>
    </source>
</evidence>